<dbReference type="Pfam" id="PF02141">
    <property type="entry name" value="DENN"/>
    <property type="match status" value="1"/>
</dbReference>
<evidence type="ECO:0000256" key="3">
    <source>
        <dbReference type="ARBA" id="ARBA00023329"/>
    </source>
</evidence>
<gene>
    <name evidence="6" type="ORF">NDU88_001441</name>
</gene>
<sequence>MGCRIKENPDKIFDWFFEVTIPKSIDDDPKVVRQFPEEFTDQDSIQKFPKFCFPFDIDRVKESTVVQNFTFVLTDLDGNQRFGFCRLSVGYKACICILSYLPWFEVFYKLLNNIADHLAKDQFSDLGELLTSLYRHPVPQLNSAVSLEFDKKFTKLSITTRSSPRRRHRDTSKDPRGGNDSLSYFIAPDSGGLPTIPESRNLTEFVLAVDVNNMLQLYASMLHERRILITSSKLSTLTACVHASTAMLYPMYWQNIYIPILPPHLLDYCCAPMPYLIGVHSSLMEHVRQRPLEDVVVLNVDSNTLETPFQDLESLPADVVSLLKLRLKKQSAVTGDGVARAFLRAQALLFGSYRDALICTPEEPITFCEESFLDHKSNPMKQFLQNAVHLQLFKEFIDGRLLKLNSGAGFCDVFEQEIDSCGLGSGHSNSYQLWVESLKKGGGALIHTVKNKTNPAMKNMYRKAKGQAKMGLKDLRIRLRPKDMTTNRLLRRGGSLRSDHFTDSSQPRTAHDCLQNRLPITQHFGQSRPKRPSKIDPLCEENSSWASESDVSTMTDDEPQAVEEMSELDDQFLDSGEIDLLGEIFDTLSTQASNEKGLLYGTQSLDFFSLEDSSFIKTIKSMNPPSDDSLNLTRRRDSEPFGSGHWYPDREPSLDHPLLSSDEFCISEEPEGVCTQTGQNAALHSLVVPLAATVPEWKCHSSKGSGMWDRGIDEQNKIDARADASIDTPCQMSAQGLSSDIKKPQRIEEGNGGTERDDQPKRCEENPKSPNIKLQPEEIPEMQEKANVSGVLSSVAHLQTETRQKAHSWAGDRGTAPPGNLRPNSQLEVCEKGPVLPGAEEMDSNGTSDYKSRNTDGPLSPSWKKQAIKVSSSGLNKVSELKKIFEV</sequence>
<evidence type="ECO:0000256" key="1">
    <source>
        <dbReference type="ARBA" id="ARBA00004132"/>
    </source>
</evidence>
<dbReference type="SMART" id="SM00801">
    <property type="entry name" value="dDENN"/>
    <property type="match status" value="1"/>
</dbReference>
<evidence type="ECO:0000256" key="4">
    <source>
        <dbReference type="SAM" id="MobiDB-lite"/>
    </source>
</evidence>
<dbReference type="InterPro" id="IPR043153">
    <property type="entry name" value="DENN_C"/>
</dbReference>
<dbReference type="GO" id="GO:0005829">
    <property type="term" value="C:cytosol"/>
    <property type="evidence" value="ECO:0007669"/>
    <property type="project" value="TreeGrafter"/>
</dbReference>
<dbReference type="SMART" id="SM00799">
    <property type="entry name" value="DENN"/>
    <property type="match status" value="1"/>
</dbReference>
<dbReference type="InterPro" id="IPR037516">
    <property type="entry name" value="Tripartite_DENN"/>
</dbReference>
<dbReference type="PROSITE" id="PS50211">
    <property type="entry name" value="DENN"/>
    <property type="match status" value="1"/>
</dbReference>
<dbReference type="GO" id="GO:0032456">
    <property type="term" value="P:endocytic recycling"/>
    <property type="evidence" value="ECO:0007669"/>
    <property type="project" value="TreeGrafter"/>
</dbReference>
<comment type="caution">
    <text evidence="6">The sequence shown here is derived from an EMBL/GenBank/DDBJ whole genome shotgun (WGS) entry which is preliminary data.</text>
</comment>
<protein>
    <recommendedName>
        <fullName evidence="5">UDENN domain-containing protein</fullName>
    </recommendedName>
</protein>
<dbReference type="Gene3D" id="3.40.50.11500">
    <property type="match status" value="1"/>
</dbReference>
<feature type="region of interest" description="Disordered" evidence="4">
    <location>
        <begin position="802"/>
        <end position="865"/>
    </location>
</feature>
<dbReference type="InterPro" id="IPR005112">
    <property type="entry name" value="dDENN_dom"/>
</dbReference>
<feature type="region of interest" description="Disordered" evidence="4">
    <location>
        <begin position="521"/>
        <end position="559"/>
    </location>
</feature>
<name>A0AAV7S9T2_PLEWA</name>
<dbReference type="GO" id="GO:0006897">
    <property type="term" value="P:endocytosis"/>
    <property type="evidence" value="ECO:0007669"/>
    <property type="project" value="TreeGrafter"/>
</dbReference>
<dbReference type="FunFam" id="3.30.450.200:FF:000003">
    <property type="entry name" value="DENN domain containing 1A"/>
    <property type="match status" value="1"/>
</dbReference>
<reference evidence="6" key="1">
    <citation type="journal article" date="2022" name="bioRxiv">
        <title>Sequencing and chromosome-scale assembly of the giantPleurodeles waltlgenome.</title>
        <authorList>
            <person name="Brown T."/>
            <person name="Elewa A."/>
            <person name="Iarovenko S."/>
            <person name="Subramanian E."/>
            <person name="Araus A.J."/>
            <person name="Petzold A."/>
            <person name="Susuki M."/>
            <person name="Suzuki K.-i.T."/>
            <person name="Hayashi T."/>
            <person name="Toyoda A."/>
            <person name="Oliveira C."/>
            <person name="Osipova E."/>
            <person name="Leigh N.D."/>
            <person name="Simon A."/>
            <person name="Yun M.H."/>
        </authorList>
    </citation>
    <scope>NUCLEOTIDE SEQUENCE</scope>
    <source>
        <strain evidence="6">20211129_DDA</strain>
        <tissue evidence="6">Liver</tissue>
    </source>
</reference>
<dbReference type="Pfam" id="PF03455">
    <property type="entry name" value="dDENN"/>
    <property type="match status" value="1"/>
</dbReference>
<dbReference type="EMBL" id="JANPWB010000008">
    <property type="protein sequence ID" value="KAJ1160952.1"/>
    <property type="molecule type" value="Genomic_DNA"/>
</dbReference>
<dbReference type="SMART" id="SM00800">
    <property type="entry name" value="uDENN"/>
    <property type="match status" value="1"/>
</dbReference>
<dbReference type="GO" id="GO:0030136">
    <property type="term" value="C:clathrin-coated vesicle"/>
    <property type="evidence" value="ECO:0007669"/>
    <property type="project" value="UniProtKB-SubCell"/>
</dbReference>
<dbReference type="AlphaFoldDB" id="A0AAV7S9T2"/>
<dbReference type="Proteomes" id="UP001066276">
    <property type="component" value="Chromosome 4_2"/>
</dbReference>
<dbReference type="GO" id="GO:0005085">
    <property type="term" value="F:guanyl-nucleotide exchange factor activity"/>
    <property type="evidence" value="ECO:0007669"/>
    <property type="project" value="UniProtKB-KW"/>
</dbReference>
<dbReference type="InterPro" id="IPR040032">
    <property type="entry name" value="DENND1A/B/C"/>
</dbReference>
<dbReference type="Gene3D" id="3.30.450.200">
    <property type="match status" value="1"/>
</dbReference>
<dbReference type="FunFam" id="3.40.50.11500:FF:000001">
    <property type="entry name" value="Putative DENN domain-containing protein 1A"/>
    <property type="match status" value="1"/>
</dbReference>
<feature type="region of interest" description="Disordered" evidence="4">
    <location>
        <begin position="160"/>
        <end position="182"/>
    </location>
</feature>
<feature type="domain" description="UDENN" evidence="5">
    <location>
        <begin position="13"/>
        <end position="407"/>
    </location>
</feature>
<dbReference type="InterPro" id="IPR001194">
    <property type="entry name" value="cDENN_dom"/>
</dbReference>
<keyword evidence="7" id="KW-1185">Reference proteome</keyword>
<feature type="compositionally biased region" description="Polar residues" evidence="4">
    <location>
        <begin position="541"/>
        <end position="554"/>
    </location>
</feature>
<keyword evidence="3" id="KW-0968">Cytoplasmic vesicle</keyword>
<dbReference type="InterPro" id="IPR005113">
    <property type="entry name" value="uDENN_dom"/>
</dbReference>
<feature type="compositionally biased region" description="Basic and acidic residues" evidence="4">
    <location>
        <begin position="740"/>
        <end position="767"/>
    </location>
</feature>
<dbReference type="Gene3D" id="6.10.140.1000">
    <property type="match status" value="1"/>
</dbReference>
<evidence type="ECO:0000256" key="2">
    <source>
        <dbReference type="ARBA" id="ARBA00022658"/>
    </source>
</evidence>
<keyword evidence="2" id="KW-0344">Guanine-nucleotide releasing factor</keyword>
<feature type="region of interest" description="Disordered" evidence="4">
    <location>
        <begin position="733"/>
        <end position="778"/>
    </location>
</feature>
<comment type="subcellular location">
    <subcellularLocation>
        <location evidence="1">Cytoplasmic vesicle</location>
        <location evidence="1">Clathrin-coated vesicle</location>
    </subcellularLocation>
</comment>
<dbReference type="PANTHER" id="PTHR13196:SF25">
    <property type="entry name" value="DENN DOMAIN-CONTAINING PROTEIN 1C"/>
    <property type="match status" value="1"/>
</dbReference>
<proteinExistence type="predicted"/>
<dbReference type="PANTHER" id="PTHR13196">
    <property type="entry name" value="DENN DOMAIN-CONTAINING"/>
    <property type="match status" value="1"/>
</dbReference>
<organism evidence="6 7">
    <name type="scientific">Pleurodeles waltl</name>
    <name type="common">Iberian ribbed newt</name>
    <dbReference type="NCBI Taxonomy" id="8319"/>
    <lineage>
        <taxon>Eukaryota</taxon>
        <taxon>Metazoa</taxon>
        <taxon>Chordata</taxon>
        <taxon>Craniata</taxon>
        <taxon>Vertebrata</taxon>
        <taxon>Euteleostomi</taxon>
        <taxon>Amphibia</taxon>
        <taxon>Batrachia</taxon>
        <taxon>Caudata</taxon>
        <taxon>Salamandroidea</taxon>
        <taxon>Salamandridae</taxon>
        <taxon>Pleurodelinae</taxon>
        <taxon>Pleurodeles</taxon>
    </lineage>
</organism>
<dbReference type="GO" id="GO:1901981">
    <property type="term" value="F:phosphatidylinositol phosphate binding"/>
    <property type="evidence" value="ECO:0007669"/>
    <property type="project" value="TreeGrafter"/>
</dbReference>
<evidence type="ECO:0000259" key="5">
    <source>
        <dbReference type="PROSITE" id="PS50211"/>
    </source>
</evidence>
<dbReference type="Pfam" id="PF03456">
    <property type="entry name" value="uDENN"/>
    <property type="match status" value="1"/>
</dbReference>
<evidence type="ECO:0000313" key="6">
    <source>
        <dbReference type="EMBL" id="KAJ1160952.1"/>
    </source>
</evidence>
<accession>A0AAV7S9T2</accession>
<evidence type="ECO:0000313" key="7">
    <source>
        <dbReference type="Proteomes" id="UP001066276"/>
    </source>
</evidence>